<feature type="domain" description="Metallo-beta-lactamase" evidence="11">
    <location>
        <begin position="122"/>
        <end position="280"/>
    </location>
</feature>
<feature type="region of interest" description="Disordered" evidence="10">
    <location>
        <begin position="82"/>
        <end position="103"/>
    </location>
</feature>
<gene>
    <name evidence="12" type="ORF">WJX72_002367</name>
</gene>
<evidence type="ECO:0000256" key="9">
    <source>
        <dbReference type="ARBA" id="ARBA00031044"/>
    </source>
</evidence>
<dbReference type="EC" id="3.1.2.6" evidence="5"/>
<dbReference type="GO" id="GO:0046872">
    <property type="term" value="F:metal ion binding"/>
    <property type="evidence" value="ECO:0007669"/>
    <property type="project" value="UniProtKB-KW"/>
</dbReference>
<evidence type="ECO:0000256" key="2">
    <source>
        <dbReference type="ARBA" id="ARBA00001947"/>
    </source>
</evidence>
<protein>
    <recommendedName>
        <fullName evidence="5">hydroxyacylglutathione hydrolase</fullName>
        <ecNumber evidence="5">3.1.2.6</ecNumber>
    </recommendedName>
    <alternativeName>
        <fullName evidence="9">Glyoxalase II</fullName>
    </alternativeName>
</protein>
<comment type="pathway">
    <text evidence="3">Secondary metabolite metabolism; methylglyoxal degradation; (R)-lactate from methylglyoxal: step 2/2.</text>
</comment>
<dbReference type="AlphaFoldDB" id="A0AAW1PSI5"/>
<evidence type="ECO:0000256" key="10">
    <source>
        <dbReference type="SAM" id="MobiDB-lite"/>
    </source>
</evidence>
<dbReference type="EMBL" id="JALJOR010000009">
    <property type="protein sequence ID" value="KAK9811355.1"/>
    <property type="molecule type" value="Genomic_DNA"/>
</dbReference>
<dbReference type="InterPro" id="IPR017782">
    <property type="entry name" value="Hydroxyacylglutathione_Hdrlase"/>
</dbReference>
<organism evidence="12 13">
    <name type="scientific">[Myrmecia] bisecta</name>
    <dbReference type="NCBI Taxonomy" id="41462"/>
    <lineage>
        <taxon>Eukaryota</taxon>
        <taxon>Viridiplantae</taxon>
        <taxon>Chlorophyta</taxon>
        <taxon>core chlorophytes</taxon>
        <taxon>Trebouxiophyceae</taxon>
        <taxon>Trebouxiales</taxon>
        <taxon>Trebouxiaceae</taxon>
        <taxon>Myrmecia</taxon>
    </lineage>
</organism>
<evidence type="ECO:0000313" key="13">
    <source>
        <dbReference type="Proteomes" id="UP001489004"/>
    </source>
</evidence>
<keyword evidence="13" id="KW-1185">Reference proteome</keyword>
<keyword evidence="6" id="KW-0479">Metal-binding</keyword>
<dbReference type="Pfam" id="PF16123">
    <property type="entry name" value="HAGH_C"/>
    <property type="match status" value="1"/>
</dbReference>
<evidence type="ECO:0000256" key="3">
    <source>
        <dbReference type="ARBA" id="ARBA00004963"/>
    </source>
</evidence>
<feature type="region of interest" description="Disordered" evidence="10">
    <location>
        <begin position="19"/>
        <end position="41"/>
    </location>
</feature>
<dbReference type="SMART" id="SM00849">
    <property type="entry name" value="Lactamase_B"/>
    <property type="match status" value="1"/>
</dbReference>
<feature type="compositionally biased region" description="Low complexity" evidence="10">
    <location>
        <begin position="26"/>
        <end position="37"/>
    </location>
</feature>
<reference evidence="12 13" key="1">
    <citation type="journal article" date="2024" name="Nat. Commun.">
        <title>Phylogenomics reveals the evolutionary origins of lichenization in chlorophyte algae.</title>
        <authorList>
            <person name="Puginier C."/>
            <person name="Libourel C."/>
            <person name="Otte J."/>
            <person name="Skaloud P."/>
            <person name="Haon M."/>
            <person name="Grisel S."/>
            <person name="Petersen M."/>
            <person name="Berrin J.G."/>
            <person name="Delaux P.M."/>
            <person name="Dal Grande F."/>
            <person name="Keller J."/>
        </authorList>
    </citation>
    <scope>NUCLEOTIDE SEQUENCE [LARGE SCALE GENOMIC DNA]</scope>
    <source>
        <strain evidence="12 13">SAG 2043</strain>
    </source>
</reference>
<dbReference type="Pfam" id="PF00753">
    <property type="entry name" value="Lactamase_B"/>
    <property type="match status" value="1"/>
</dbReference>
<dbReference type="SUPFAM" id="SSF56281">
    <property type="entry name" value="Metallo-hydrolase/oxidoreductase"/>
    <property type="match status" value="1"/>
</dbReference>
<evidence type="ECO:0000256" key="5">
    <source>
        <dbReference type="ARBA" id="ARBA00011917"/>
    </source>
</evidence>
<keyword evidence="8" id="KW-0862">Zinc</keyword>
<dbReference type="InterPro" id="IPR032282">
    <property type="entry name" value="HAGH_C"/>
</dbReference>
<dbReference type="GO" id="GO:0019243">
    <property type="term" value="P:methylglyoxal catabolic process to D-lactate via S-lactoyl-glutathione"/>
    <property type="evidence" value="ECO:0007669"/>
    <property type="project" value="InterPro"/>
</dbReference>
<dbReference type="InterPro" id="IPR035680">
    <property type="entry name" value="Clx_II_MBL"/>
</dbReference>
<keyword evidence="7" id="KW-0378">Hydrolase</keyword>
<dbReference type="PANTHER" id="PTHR43705:SF1">
    <property type="entry name" value="HYDROXYACYLGLUTATHIONE HYDROLASE GLOB"/>
    <property type="match status" value="1"/>
</dbReference>
<evidence type="ECO:0000256" key="7">
    <source>
        <dbReference type="ARBA" id="ARBA00022801"/>
    </source>
</evidence>
<comment type="catalytic activity">
    <reaction evidence="1">
        <text>an S-(2-hydroxyacyl)glutathione + H2O = a 2-hydroxy carboxylate + glutathione + H(+)</text>
        <dbReference type="Rhea" id="RHEA:21864"/>
        <dbReference type="ChEBI" id="CHEBI:15377"/>
        <dbReference type="ChEBI" id="CHEBI:15378"/>
        <dbReference type="ChEBI" id="CHEBI:57925"/>
        <dbReference type="ChEBI" id="CHEBI:58896"/>
        <dbReference type="ChEBI" id="CHEBI:71261"/>
        <dbReference type="EC" id="3.1.2.6"/>
    </reaction>
</comment>
<name>A0AAW1PSI5_9CHLO</name>
<comment type="caution">
    <text evidence="12">The sequence shown here is derived from an EMBL/GenBank/DDBJ whole genome shotgun (WGS) entry which is preliminary data.</text>
</comment>
<evidence type="ECO:0000259" key="11">
    <source>
        <dbReference type="SMART" id="SM00849"/>
    </source>
</evidence>
<evidence type="ECO:0000256" key="8">
    <source>
        <dbReference type="ARBA" id="ARBA00022833"/>
    </source>
</evidence>
<evidence type="ECO:0000256" key="6">
    <source>
        <dbReference type="ARBA" id="ARBA00022723"/>
    </source>
</evidence>
<evidence type="ECO:0000313" key="12">
    <source>
        <dbReference type="EMBL" id="KAK9811355.1"/>
    </source>
</evidence>
<comment type="cofactor">
    <cofactor evidence="2">
        <name>Zn(2+)</name>
        <dbReference type="ChEBI" id="CHEBI:29105"/>
    </cofactor>
</comment>
<evidence type="ECO:0000256" key="1">
    <source>
        <dbReference type="ARBA" id="ARBA00001623"/>
    </source>
</evidence>
<evidence type="ECO:0000256" key="4">
    <source>
        <dbReference type="ARBA" id="ARBA00006759"/>
    </source>
</evidence>
<dbReference type="CDD" id="cd07723">
    <property type="entry name" value="hydroxyacylglutathione_hydrolase_MBL-fold"/>
    <property type="match status" value="1"/>
</dbReference>
<dbReference type="InterPro" id="IPR036866">
    <property type="entry name" value="RibonucZ/Hydroxyglut_hydro"/>
</dbReference>
<proteinExistence type="inferred from homology"/>
<dbReference type="Gene3D" id="3.60.15.10">
    <property type="entry name" value="Ribonuclease Z/Hydroxyacylglutathione hydrolase-like"/>
    <property type="match status" value="1"/>
</dbReference>
<dbReference type="GO" id="GO:0004416">
    <property type="term" value="F:hydroxyacylglutathione hydrolase activity"/>
    <property type="evidence" value="ECO:0007669"/>
    <property type="project" value="UniProtKB-EC"/>
</dbReference>
<dbReference type="InterPro" id="IPR001279">
    <property type="entry name" value="Metallo-B-lactamas"/>
</dbReference>
<dbReference type="InterPro" id="IPR050110">
    <property type="entry name" value="Glyoxalase_II_hydrolase"/>
</dbReference>
<dbReference type="NCBIfam" id="TIGR03413">
    <property type="entry name" value="GSH_gloB"/>
    <property type="match status" value="1"/>
</dbReference>
<dbReference type="HAMAP" id="MF_01374">
    <property type="entry name" value="Glyoxalase_2"/>
    <property type="match status" value="1"/>
</dbReference>
<accession>A0AAW1PSI5</accession>
<dbReference type="PANTHER" id="PTHR43705">
    <property type="entry name" value="HYDROXYACYLGLUTATHIONE HYDROLASE"/>
    <property type="match status" value="1"/>
</dbReference>
<sequence>MALSRTSVRLVRALAQPRSAVAGIQSRSSPHAPPAAAQLTSPPQRAAFLSCRAAQAPVTLAKRTARFHIAAQAVSADKALQERRASHSGAGTLMESSTDDEGDQWTDPKLIMEVIRIPCLTDNYVWLLVDKNSGKVAVVDPSEAAPVIQALKDRQLELDFILNTHHHHDHTGGNLELKRKYKCVIAGPGADRDRIPGIDYPLVEDDVFMFGDIKTHVYNTPGHTHGHITLWMPEALSLFPGDTLFALGCGRLFEGTPEQMWHSLQKLLKLPREALVYCAHEYTQSNARFAVMVDPDNPKLRRRKEEIDELRAQGRPTVPSILGDEFDTNPFLRPWDPAIRKHLGVPPDAPDEVAFAALRRAKDNF</sequence>
<comment type="similarity">
    <text evidence="4">Belongs to the metallo-beta-lactamase superfamily. Glyoxalase II family.</text>
</comment>
<dbReference type="Proteomes" id="UP001489004">
    <property type="component" value="Unassembled WGS sequence"/>
</dbReference>